<proteinExistence type="predicted"/>
<dbReference type="InterPro" id="IPR050583">
    <property type="entry name" value="Mycobacterial_A85_antigen"/>
</dbReference>
<dbReference type="InterPro" id="IPR000801">
    <property type="entry name" value="Esterase-like"/>
</dbReference>
<dbReference type="PANTHER" id="PTHR48098">
    <property type="entry name" value="ENTEROCHELIN ESTERASE-RELATED"/>
    <property type="match status" value="1"/>
</dbReference>
<reference evidence="1 2" key="1">
    <citation type="submission" date="2021-04" db="EMBL/GenBank/DDBJ databases">
        <authorList>
            <person name="Rodrigo-Torres L."/>
            <person name="Arahal R. D."/>
            <person name="Lucena T."/>
        </authorList>
    </citation>
    <scope>NUCLEOTIDE SEQUENCE [LARGE SCALE GENOMIC DNA]</scope>
    <source>
        <strain evidence="1 2">CECT 9623</strain>
    </source>
</reference>
<protein>
    <recommendedName>
        <fullName evidence="3">Esterase</fullName>
    </recommendedName>
</protein>
<dbReference type="PANTHER" id="PTHR48098:SF3">
    <property type="entry name" value="IRON(III) ENTEROBACTIN ESTERASE"/>
    <property type="match status" value="1"/>
</dbReference>
<evidence type="ECO:0008006" key="3">
    <source>
        <dbReference type="Google" id="ProtNLM"/>
    </source>
</evidence>
<dbReference type="InterPro" id="IPR029058">
    <property type="entry name" value="AB_hydrolase_fold"/>
</dbReference>
<accession>A0ABM8UK52</accession>
<name>A0ABM8UK52_9BACT</name>
<dbReference type="EMBL" id="CAJRAU010000001">
    <property type="protein sequence ID" value="CAG5067850.1"/>
    <property type="molecule type" value="Genomic_DNA"/>
</dbReference>
<evidence type="ECO:0000313" key="2">
    <source>
        <dbReference type="Proteomes" id="UP000679725"/>
    </source>
</evidence>
<organism evidence="1 2">
    <name type="scientific">Dyadobacter linearis</name>
    <dbReference type="NCBI Taxonomy" id="2823330"/>
    <lineage>
        <taxon>Bacteria</taxon>
        <taxon>Pseudomonadati</taxon>
        <taxon>Bacteroidota</taxon>
        <taxon>Cytophagia</taxon>
        <taxon>Cytophagales</taxon>
        <taxon>Spirosomataceae</taxon>
        <taxon>Dyadobacter</taxon>
    </lineage>
</organism>
<sequence length="249" mass="29031">MITSAPSLAKREYQKWYSPALKRDMEMLVFGKKGMPVLFFPTRSARFYDMENWKIIDAMSGKIAAGQVQVFCVDSIDKESFYSDIPPQERILRHLEFEQYILEEVVPFIRKRNKNEKLAVTGCSLGAFHAVNIGLKHPTIFSKIVGMSGRYDLTKSLPFFDDLFDGYFDENVYFNMPNRFVPGITDEVLLNQLRQLDITIVIGRDDPFLPDNEQLSASLNAIGVPHHFYIWNEEAHRPRYWRQMVKLYL</sequence>
<gene>
    <name evidence="1" type="ORF">DYBT9623_00577</name>
</gene>
<evidence type="ECO:0000313" key="1">
    <source>
        <dbReference type="EMBL" id="CAG5067850.1"/>
    </source>
</evidence>
<comment type="caution">
    <text evidence="1">The sequence shown here is derived from an EMBL/GenBank/DDBJ whole genome shotgun (WGS) entry which is preliminary data.</text>
</comment>
<dbReference type="SUPFAM" id="SSF53474">
    <property type="entry name" value="alpha/beta-Hydrolases"/>
    <property type="match status" value="1"/>
</dbReference>
<dbReference type="Proteomes" id="UP000679725">
    <property type="component" value="Unassembled WGS sequence"/>
</dbReference>
<keyword evidence="2" id="KW-1185">Reference proteome</keyword>
<dbReference type="Pfam" id="PF00756">
    <property type="entry name" value="Esterase"/>
    <property type="match status" value="1"/>
</dbReference>
<dbReference type="RefSeq" id="WP_215231988.1">
    <property type="nucleotide sequence ID" value="NZ_CAJRAU010000001.1"/>
</dbReference>
<dbReference type="Gene3D" id="3.40.50.1820">
    <property type="entry name" value="alpha/beta hydrolase"/>
    <property type="match status" value="1"/>
</dbReference>